<evidence type="ECO:0000313" key="4">
    <source>
        <dbReference type="Proteomes" id="UP001242368"/>
    </source>
</evidence>
<accession>A0ABT8CXG4</accession>
<dbReference type="InterPro" id="IPR011010">
    <property type="entry name" value="DNA_brk_join_enz"/>
</dbReference>
<feature type="domain" description="Tyr recombinase" evidence="2">
    <location>
        <begin position="1"/>
        <end position="66"/>
    </location>
</feature>
<keyword evidence="1" id="KW-0233">DNA recombination</keyword>
<proteinExistence type="predicted"/>
<reference evidence="4" key="1">
    <citation type="journal article" date="2019" name="Int. J. Syst. Evol. Microbiol.">
        <title>The Global Catalogue of Microorganisms (GCM) 10K type strain sequencing project: providing services to taxonomists for standard genome sequencing and annotation.</title>
        <authorList>
            <consortium name="The Broad Institute Genomics Platform"/>
            <consortium name="The Broad Institute Genome Sequencing Center for Infectious Disease"/>
            <person name="Wu L."/>
            <person name="Ma J."/>
        </authorList>
    </citation>
    <scope>NUCLEOTIDE SEQUENCE [LARGE SCALE GENOMIC DNA]</scope>
    <source>
        <strain evidence="4">CECT 7184</strain>
    </source>
</reference>
<name>A0ABT8CXG4_9FLAO</name>
<evidence type="ECO:0000259" key="2">
    <source>
        <dbReference type="PROSITE" id="PS51898"/>
    </source>
</evidence>
<gene>
    <name evidence="3" type="ORF">QW060_19615</name>
</gene>
<dbReference type="SUPFAM" id="SSF56349">
    <property type="entry name" value="DNA breaking-rejoining enzymes"/>
    <property type="match status" value="1"/>
</dbReference>
<dbReference type="InterPro" id="IPR013762">
    <property type="entry name" value="Integrase-like_cat_sf"/>
</dbReference>
<protein>
    <submittedName>
        <fullName evidence="3">Tyrosine-type recombinase/integrase</fullName>
    </submittedName>
</protein>
<dbReference type="Gene3D" id="1.10.443.10">
    <property type="entry name" value="Intergrase catalytic core"/>
    <property type="match status" value="1"/>
</dbReference>
<evidence type="ECO:0000256" key="1">
    <source>
        <dbReference type="ARBA" id="ARBA00023172"/>
    </source>
</evidence>
<evidence type="ECO:0000313" key="3">
    <source>
        <dbReference type="EMBL" id="MDN3709234.1"/>
    </source>
</evidence>
<dbReference type="Proteomes" id="UP001242368">
    <property type="component" value="Unassembled WGS sequence"/>
</dbReference>
<comment type="caution">
    <text evidence="3">The sequence shown here is derived from an EMBL/GenBank/DDBJ whole genome shotgun (WGS) entry which is preliminary data.</text>
</comment>
<dbReference type="InterPro" id="IPR002104">
    <property type="entry name" value="Integrase_catalytic"/>
</dbReference>
<sequence>MIACIDMSKDEGMRNKAMLETLYSCGLRFSELINLKISDLYFEEGFIVITGKGNKTTICTNIRISG</sequence>
<dbReference type="RefSeq" id="WP_290364977.1">
    <property type="nucleotide sequence ID" value="NZ_JAUFQU010000024.1"/>
</dbReference>
<organism evidence="3 4">
    <name type="scientific">Paenimyroides ceti</name>
    <dbReference type="NCBI Taxonomy" id="395087"/>
    <lineage>
        <taxon>Bacteria</taxon>
        <taxon>Pseudomonadati</taxon>
        <taxon>Bacteroidota</taxon>
        <taxon>Flavobacteriia</taxon>
        <taxon>Flavobacteriales</taxon>
        <taxon>Flavobacteriaceae</taxon>
        <taxon>Paenimyroides</taxon>
    </lineage>
</organism>
<dbReference type="EMBL" id="JAUFQU010000024">
    <property type="protein sequence ID" value="MDN3709234.1"/>
    <property type="molecule type" value="Genomic_DNA"/>
</dbReference>
<dbReference type="Pfam" id="PF00589">
    <property type="entry name" value="Phage_integrase"/>
    <property type="match status" value="1"/>
</dbReference>
<keyword evidence="4" id="KW-1185">Reference proteome</keyword>
<dbReference type="PROSITE" id="PS51898">
    <property type="entry name" value="TYR_RECOMBINASE"/>
    <property type="match status" value="1"/>
</dbReference>